<evidence type="ECO:0000256" key="2">
    <source>
        <dbReference type="SAM" id="SignalP"/>
    </source>
</evidence>
<feature type="signal peptide" evidence="2">
    <location>
        <begin position="1"/>
        <end position="31"/>
    </location>
</feature>
<dbReference type="EMBL" id="MDED01000074">
    <property type="protein sequence ID" value="PPU70885.1"/>
    <property type="molecule type" value="Genomic_DNA"/>
</dbReference>
<proteinExistence type="predicted"/>
<comment type="caution">
    <text evidence="3">The sequence shown here is derived from an EMBL/GenBank/DDBJ whole genome shotgun (WGS) entry which is preliminary data.</text>
</comment>
<evidence type="ECO:0000313" key="3">
    <source>
        <dbReference type="EMBL" id="PPU70885.1"/>
    </source>
</evidence>
<dbReference type="PROSITE" id="PS51257">
    <property type="entry name" value="PROKAR_LIPOPROTEIN"/>
    <property type="match status" value="1"/>
</dbReference>
<evidence type="ECO:0000256" key="1">
    <source>
        <dbReference type="SAM" id="MobiDB-lite"/>
    </source>
</evidence>
<reference evidence="3 4" key="1">
    <citation type="submission" date="2016-08" db="EMBL/GenBank/DDBJ databases">
        <authorList>
            <person name="Seilhamer J.J."/>
        </authorList>
    </citation>
    <scope>NUCLEOTIDE SEQUENCE [LARGE SCALE GENOMIC DNA]</scope>
    <source>
        <strain evidence="3 4">CFBP2542</strain>
    </source>
</reference>
<evidence type="ECO:0000313" key="4">
    <source>
        <dbReference type="Proteomes" id="UP000239561"/>
    </source>
</evidence>
<feature type="chain" id="PRO_5015565693" evidence="2">
    <location>
        <begin position="32"/>
        <end position="240"/>
    </location>
</feature>
<dbReference type="AlphaFoldDB" id="A0A2S7DAP6"/>
<protein>
    <submittedName>
        <fullName evidence="3">Uncharacterized protein</fullName>
    </submittedName>
</protein>
<sequence length="240" mass="25080">MDFSRNGRPPSCALAMTLAAGVLTSGLVACAQPSALPQETTVPKPPSQASIEAEQNKAAAASDIAADAAAKVTPRLVDQGAYPELQAGPALTAPTLTNALAQLAKALRSQADTAPAAVEQAMELKLPPDSKGRRYGVKGALGQGGYELAVWKPYAKHPGHLIEVSVNPPGSCELTMDAVQAPLLSAGFRMTKPGFGDDHRIMFDKQAGQNLGVYIAVKTDNRNDPHCVSRVTFELEPIDG</sequence>
<feature type="region of interest" description="Disordered" evidence="1">
    <location>
        <begin position="37"/>
        <end position="56"/>
    </location>
</feature>
<accession>A0A2S7DAP6</accession>
<organism evidence="3 4">
    <name type="scientific">Xanthomonas cucurbitae</name>
    <dbReference type="NCBI Taxonomy" id="56453"/>
    <lineage>
        <taxon>Bacteria</taxon>
        <taxon>Pseudomonadati</taxon>
        <taxon>Pseudomonadota</taxon>
        <taxon>Gammaproteobacteria</taxon>
        <taxon>Lysobacterales</taxon>
        <taxon>Lysobacteraceae</taxon>
        <taxon>Xanthomonas</taxon>
    </lineage>
</organism>
<dbReference type="Proteomes" id="UP000239561">
    <property type="component" value="Unassembled WGS sequence"/>
</dbReference>
<keyword evidence="2" id="KW-0732">Signal</keyword>
<gene>
    <name evidence="3" type="ORF">XcuCFBP2542_18450</name>
</gene>
<name>A0A2S7DAP6_9XANT</name>